<dbReference type="AlphaFoldDB" id="A0A1I3YFG9"/>
<name>A0A1I3YFG9_9BACL</name>
<dbReference type="STRING" id="1884381.SAMN05518846_111108"/>
<sequence length="644" mass="75834">MEKSNTLSPIEAAERLGYSSASVVWNMVIKSGKFPNAFKDDKNRWRIPFSDIENFEREREKSKEQVIYSSQSSFEEIRKYTETIPVKKDLNETAKLYLEYCLLQTNNMRGSNRYKRDAILSFQRFYKSLVTSIDKEVYLLSNTEISEFLDDHSPFGKKEKLYFTRFLRYSYERKNIQDREDYVIYHRNRKKDIKDIYSPQEFHTLYKHCKDVIINIPHALEDSYYANMWVYTILLLTDFIRGHDLIAHTPNIHLEELNIPSLNWFVENTLSETQSQLVIRQLYLHYRHKRSSKTDELLTFIVAPDLAYPLSLALVISEFHRRMEGRNFLLDTFYQGVYNKITTHAKIRHKRFLKSCPSLSDFKFSSRKMNRTVSTYLFFSITEGDEYDSELALHLTQTARSHKAPDTTSVYIQSTNKDGTINRVSFNLFKRGHFGWLFNYLILYASQNKQLNSTLEERTKLIEQIRQEVSPSSLESVAKFINNYLTSTPIQNNSSVQNLLSGIYEKRRSAVSKLADFSTDEINDILGKLACGEMPSKNEHAQCLVYPDCAYPRLTNCYSCEYILPRNLLLIQLKEDLDRLIDNIQSTDNEFMIRKETKFLLHTLLVWKEARIAYGEDYVRAYLSPTSTWSKLEEIAHKLQLDEY</sequence>
<dbReference type="RefSeq" id="WP_092271738.1">
    <property type="nucleotide sequence ID" value="NZ_BJOE01000005.1"/>
</dbReference>
<reference evidence="2" key="1">
    <citation type="submission" date="2016-10" db="EMBL/GenBank/DDBJ databases">
        <authorList>
            <person name="Varghese N."/>
            <person name="Submissions S."/>
        </authorList>
    </citation>
    <scope>NUCLEOTIDE SEQUENCE [LARGE SCALE GENOMIC DNA]</scope>
    <source>
        <strain evidence="2">OK042</strain>
    </source>
</reference>
<gene>
    <name evidence="1" type="ORF">SAMN05518846_111108</name>
</gene>
<dbReference type="EMBL" id="FORT01000011">
    <property type="protein sequence ID" value="SFK30520.1"/>
    <property type="molecule type" value="Genomic_DNA"/>
</dbReference>
<organism evidence="1 2">
    <name type="scientific">Brevibacillus centrosporus</name>
    <dbReference type="NCBI Taxonomy" id="54910"/>
    <lineage>
        <taxon>Bacteria</taxon>
        <taxon>Bacillati</taxon>
        <taxon>Bacillota</taxon>
        <taxon>Bacilli</taxon>
        <taxon>Bacillales</taxon>
        <taxon>Paenibacillaceae</taxon>
        <taxon>Brevibacillus</taxon>
    </lineage>
</organism>
<keyword evidence="2" id="KW-1185">Reference proteome</keyword>
<evidence type="ECO:0000313" key="1">
    <source>
        <dbReference type="EMBL" id="SFK30520.1"/>
    </source>
</evidence>
<protein>
    <recommendedName>
        <fullName evidence="3">Helix-turn-helix domain-containing protein</fullName>
    </recommendedName>
</protein>
<evidence type="ECO:0008006" key="3">
    <source>
        <dbReference type="Google" id="ProtNLM"/>
    </source>
</evidence>
<accession>A0A1I3YFG9</accession>
<dbReference type="Proteomes" id="UP000198915">
    <property type="component" value="Unassembled WGS sequence"/>
</dbReference>
<evidence type="ECO:0000313" key="2">
    <source>
        <dbReference type="Proteomes" id="UP000198915"/>
    </source>
</evidence>
<proteinExistence type="predicted"/>